<accession>A0A0E9SQL3</accession>
<reference evidence="1" key="2">
    <citation type="journal article" date="2015" name="Fish Shellfish Immunol.">
        <title>Early steps in the European eel (Anguilla anguilla)-Vibrio vulnificus interaction in the gills: Role of the RtxA13 toxin.</title>
        <authorList>
            <person name="Callol A."/>
            <person name="Pajuelo D."/>
            <person name="Ebbesson L."/>
            <person name="Teles M."/>
            <person name="MacKenzie S."/>
            <person name="Amaro C."/>
        </authorList>
    </citation>
    <scope>NUCLEOTIDE SEQUENCE</scope>
</reference>
<organism evidence="1">
    <name type="scientific">Anguilla anguilla</name>
    <name type="common">European freshwater eel</name>
    <name type="synonym">Muraena anguilla</name>
    <dbReference type="NCBI Taxonomy" id="7936"/>
    <lineage>
        <taxon>Eukaryota</taxon>
        <taxon>Metazoa</taxon>
        <taxon>Chordata</taxon>
        <taxon>Craniata</taxon>
        <taxon>Vertebrata</taxon>
        <taxon>Euteleostomi</taxon>
        <taxon>Actinopterygii</taxon>
        <taxon>Neopterygii</taxon>
        <taxon>Teleostei</taxon>
        <taxon>Anguilliformes</taxon>
        <taxon>Anguillidae</taxon>
        <taxon>Anguilla</taxon>
    </lineage>
</organism>
<protein>
    <submittedName>
        <fullName evidence="1">Uncharacterized protein</fullName>
    </submittedName>
</protein>
<name>A0A0E9SQL3_ANGAN</name>
<reference evidence="1" key="1">
    <citation type="submission" date="2014-11" db="EMBL/GenBank/DDBJ databases">
        <authorList>
            <person name="Amaro Gonzalez C."/>
        </authorList>
    </citation>
    <scope>NUCLEOTIDE SEQUENCE</scope>
</reference>
<dbReference type="AlphaFoldDB" id="A0A0E9SQL3"/>
<evidence type="ECO:0000313" key="1">
    <source>
        <dbReference type="EMBL" id="JAH43537.1"/>
    </source>
</evidence>
<dbReference type="EMBL" id="GBXM01065040">
    <property type="protein sequence ID" value="JAH43537.1"/>
    <property type="molecule type" value="Transcribed_RNA"/>
</dbReference>
<sequence>MSCRITKMHRTMVHLGSRSWYFLPLRCVKYGFLEDPVEELKSALQRNN</sequence>
<proteinExistence type="predicted"/>